<feature type="transmembrane region" description="Helical" evidence="1">
    <location>
        <begin position="136"/>
        <end position="159"/>
    </location>
</feature>
<evidence type="ECO:0000256" key="1">
    <source>
        <dbReference type="SAM" id="Phobius"/>
    </source>
</evidence>
<accession>A0A2M7Q9S6</accession>
<evidence type="ECO:0000313" key="3">
    <source>
        <dbReference type="Proteomes" id="UP000230973"/>
    </source>
</evidence>
<reference evidence="3" key="1">
    <citation type="submission" date="2017-09" db="EMBL/GenBank/DDBJ databases">
        <title>Depth-based differentiation of microbial function through sediment-hosted aquifers and enrichment of novel symbionts in the deep terrestrial subsurface.</title>
        <authorList>
            <person name="Probst A.J."/>
            <person name="Ladd B."/>
            <person name="Jarett J.K."/>
            <person name="Geller-Mcgrath D.E."/>
            <person name="Sieber C.M.K."/>
            <person name="Emerson J.B."/>
            <person name="Anantharaman K."/>
            <person name="Thomas B.C."/>
            <person name="Malmstrom R."/>
            <person name="Stieglmeier M."/>
            <person name="Klingl A."/>
            <person name="Woyke T."/>
            <person name="Ryan C.M."/>
            <person name="Banfield J.F."/>
        </authorList>
    </citation>
    <scope>NUCLEOTIDE SEQUENCE [LARGE SCALE GENOMIC DNA]</scope>
</reference>
<keyword evidence="1" id="KW-0472">Membrane</keyword>
<organism evidence="2 3">
    <name type="scientific">Candidatus Uhrbacteria bacterium CG_4_10_14_0_8_um_filter_58_22</name>
    <dbReference type="NCBI Taxonomy" id="1975029"/>
    <lineage>
        <taxon>Bacteria</taxon>
        <taxon>Candidatus Uhriibacteriota</taxon>
    </lineage>
</organism>
<comment type="caution">
    <text evidence="2">The sequence shown here is derived from an EMBL/GenBank/DDBJ whole genome shotgun (WGS) entry which is preliminary data.</text>
</comment>
<proteinExistence type="predicted"/>
<dbReference type="Proteomes" id="UP000230973">
    <property type="component" value="Unassembled WGS sequence"/>
</dbReference>
<gene>
    <name evidence="2" type="ORF">COY93_02710</name>
</gene>
<name>A0A2M7Q9S6_9BACT</name>
<sequence>MRKSILVTALILALALLQATILSLLPTPLAIVNPALMVITALSLSFRFRLAVLSALVAGLIGDSLVSRQAGACTFAMLISVMVVSFLITRFVSHRTTVSVVGTNAVAFITLQTMTFTVEATARAFSGGPFFHPATVLAAACVMLALPVQCCVVLVVRWLTSWLGNRFRRLILVSSSLSKL</sequence>
<dbReference type="AlphaFoldDB" id="A0A2M7Q9S6"/>
<keyword evidence="1" id="KW-1133">Transmembrane helix</keyword>
<feature type="transmembrane region" description="Helical" evidence="1">
    <location>
        <begin position="35"/>
        <end position="61"/>
    </location>
</feature>
<feature type="transmembrane region" description="Helical" evidence="1">
    <location>
        <begin position="73"/>
        <end position="92"/>
    </location>
</feature>
<keyword evidence="1" id="KW-0812">Transmembrane</keyword>
<evidence type="ECO:0000313" key="2">
    <source>
        <dbReference type="EMBL" id="PIY62588.1"/>
    </source>
</evidence>
<dbReference type="EMBL" id="PFLC01000034">
    <property type="protein sequence ID" value="PIY62588.1"/>
    <property type="molecule type" value="Genomic_DNA"/>
</dbReference>
<protein>
    <recommendedName>
        <fullName evidence="4">Rod shape-determining protein MreD</fullName>
    </recommendedName>
</protein>
<evidence type="ECO:0008006" key="4">
    <source>
        <dbReference type="Google" id="ProtNLM"/>
    </source>
</evidence>